<accession>A0A4P6HLH7</accession>
<protein>
    <submittedName>
        <fullName evidence="1">Uncharacterized protein</fullName>
    </submittedName>
</protein>
<dbReference type="RefSeq" id="WP_129351975.1">
    <property type="nucleotide sequence ID" value="NZ_CP026538.1"/>
</dbReference>
<evidence type="ECO:0000313" key="2">
    <source>
        <dbReference type="Proteomes" id="UP000293296"/>
    </source>
</evidence>
<sequence length="80" mass="8703">MSNYTEADLPKSINHEEMVTLSDGTTIRFETNGEAKDIYVGDAFCANVQLFPGNDYCVEAGGKSFKVTAEFEDVITVSVA</sequence>
<name>A0A4P6HLH7_9BACT</name>
<dbReference type="Proteomes" id="UP000293296">
    <property type="component" value="Chromosome"/>
</dbReference>
<dbReference type="OrthoDB" id="5459555at2"/>
<proteinExistence type="predicted"/>
<dbReference type="EMBL" id="CP026538">
    <property type="protein sequence ID" value="QAZ67414.1"/>
    <property type="molecule type" value="Genomic_DNA"/>
</dbReference>
<dbReference type="KEGG" id="dcb:C3Y92_09335"/>
<reference evidence="1 2" key="1">
    <citation type="submission" date="2018-02" db="EMBL/GenBank/DDBJ databases">
        <title>Genome sequence of Desulfovibrio carbinolicus DSM 3852.</title>
        <authorList>
            <person name="Wilbanks E."/>
            <person name="Skennerton C.T."/>
            <person name="Orphan V.J."/>
        </authorList>
    </citation>
    <scope>NUCLEOTIDE SEQUENCE [LARGE SCALE GENOMIC DNA]</scope>
    <source>
        <strain evidence="1 2">DSM 3852</strain>
    </source>
</reference>
<gene>
    <name evidence="1" type="ORF">C3Y92_09335</name>
</gene>
<dbReference type="AlphaFoldDB" id="A0A4P6HLH7"/>
<keyword evidence="2" id="KW-1185">Reference proteome</keyword>
<organism evidence="1 2">
    <name type="scientific">Solidesulfovibrio carbinolicus</name>
    <dbReference type="NCBI Taxonomy" id="296842"/>
    <lineage>
        <taxon>Bacteria</taxon>
        <taxon>Pseudomonadati</taxon>
        <taxon>Thermodesulfobacteriota</taxon>
        <taxon>Desulfovibrionia</taxon>
        <taxon>Desulfovibrionales</taxon>
        <taxon>Desulfovibrionaceae</taxon>
        <taxon>Solidesulfovibrio</taxon>
    </lineage>
</organism>
<evidence type="ECO:0000313" key="1">
    <source>
        <dbReference type="EMBL" id="QAZ67414.1"/>
    </source>
</evidence>